<organism evidence="2 3">
    <name type="scientific">Taishania pollutisoli</name>
    <dbReference type="NCBI Taxonomy" id="2766479"/>
    <lineage>
        <taxon>Bacteria</taxon>
        <taxon>Pseudomonadati</taxon>
        <taxon>Bacteroidota</taxon>
        <taxon>Flavobacteriia</taxon>
        <taxon>Flavobacteriales</taxon>
        <taxon>Crocinitomicaceae</taxon>
        <taxon>Taishania</taxon>
    </lineage>
</organism>
<dbReference type="Gene3D" id="2.50.20.10">
    <property type="entry name" value="Lipoprotein localisation LolA/LolB/LppX"/>
    <property type="match status" value="1"/>
</dbReference>
<proteinExistence type="predicted"/>
<name>A0A8J6PFM8_9FLAO</name>
<gene>
    <name evidence="2" type="ORF">H9Y05_13825</name>
</gene>
<dbReference type="PANTHER" id="PTHR35869:SF1">
    <property type="entry name" value="OUTER-MEMBRANE LIPOPROTEIN CARRIER PROTEIN"/>
    <property type="match status" value="1"/>
</dbReference>
<dbReference type="RefSeq" id="WP_163491557.1">
    <property type="nucleotide sequence ID" value="NZ_JACVEL010000011.1"/>
</dbReference>
<dbReference type="AlphaFoldDB" id="A0A8J6PFM8"/>
<evidence type="ECO:0000313" key="3">
    <source>
        <dbReference type="Proteomes" id="UP000652681"/>
    </source>
</evidence>
<comment type="caution">
    <text evidence="2">The sequence shown here is derived from an EMBL/GenBank/DDBJ whole genome shotgun (WGS) entry which is preliminary data.</text>
</comment>
<evidence type="ECO:0000256" key="1">
    <source>
        <dbReference type="ARBA" id="ARBA00022729"/>
    </source>
</evidence>
<dbReference type="EMBL" id="JACVEL010000011">
    <property type="protein sequence ID" value="MBC9813550.1"/>
    <property type="molecule type" value="Genomic_DNA"/>
</dbReference>
<protein>
    <submittedName>
        <fullName evidence="2">Outer membrane lipoprotein carrier protein LolA</fullName>
    </submittedName>
</protein>
<keyword evidence="3" id="KW-1185">Reference proteome</keyword>
<dbReference type="InterPro" id="IPR029046">
    <property type="entry name" value="LolA/LolB/LppX"/>
</dbReference>
<dbReference type="Proteomes" id="UP000652681">
    <property type="component" value="Unassembled WGS sequence"/>
</dbReference>
<dbReference type="Pfam" id="PF03548">
    <property type="entry name" value="LolA"/>
    <property type="match status" value="1"/>
</dbReference>
<reference evidence="2" key="1">
    <citation type="submission" date="2020-09" db="EMBL/GenBank/DDBJ databases">
        <title>Taishania pollutisoli gen. nov., sp. nov., Isolated from Tetrabromobisphenol A-Contaminated Soil.</title>
        <authorList>
            <person name="Chen Q."/>
        </authorList>
    </citation>
    <scope>NUCLEOTIDE SEQUENCE</scope>
    <source>
        <strain evidence="2">CZZ-1</strain>
    </source>
</reference>
<dbReference type="SUPFAM" id="SSF89392">
    <property type="entry name" value="Prokaryotic lipoproteins and lipoprotein localization factors"/>
    <property type="match status" value="1"/>
</dbReference>
<dbReference type="PANTHER" id="PTHR35869">
    <property type="entry name" value="OUTER-MEMBRANE LIPOPROTEIN CARRIER PROTEIN"/>
    <property type="match status" value="1"/>
</dbReference>
<sequence>MKHLLVLITLVAVSFSFSQDEKADKILNTFSNKVKGSSSFYLEFSANIKNASSGTNENNTGKGWVKGDKYYASYGELTRISNGKKTWTILKEEKSVYISDEDGDEESVNPKKLMTLWDTGFKSKYEKETKNGADLVHMINLYPKNPKTADYHTITLYIGKNDNELKKATLKGKDGTVMTYTVTKLQFNVDAPDSKFVFDKSKYPGYQVIED</sequence>
<dbReference type="CDD" id="cd16325">
    <property type="entry name" value="LolA"/>
    <property type="match status" value="1"/>
</dbReference>
<evidence type="ECO:0000313" key="2">
    <source>
        <dbReference type="EMBL" id="MBC9813550.1"/>
    </source>
</evidence>
<keyword evidence="2" id="KW-0449">Lipoprotein</keyword>
<accession>A0A8J6PFM8</accession>
<dbReference type="InterPro" id="IPR004564">
    <property type="entry name" value="OM_lipoprot_carrier_LolA-like"/>
</dbReference>
<keyword evidence="1" id="KW-0732">Signal</keyword>